<sequence length="211" mass="21898">MLYVPTLLQAIDLIGTFVFALSGAVAGVRRGLDLFGVLVVAFVAAVFGGITRDIVIGAVPPDALRHPHYMVLAATAGLLTFRWYPLVARFTYPVRLFDAAGLALFAVAGTEKALHHGLDGLAAAVVGMVTAIGGGVVRDVLLAQVPVVLRADIYAVAALAGALIVVAGDRLALPEAPVAILGAAVCFALRVLALYRGWQLPASRWYAKGGS</sequence>
<evidence type="ECO:0000256" key="2">
    <source>
        <dbReference type="ARBA" id="ARBA00008193"/>
    </source>
</evidence>
<evidence type="ECO:0000256" key="7">
    <source>
        <dbReference type="SAM" id="Phobius"/>
    </source>
</evidence>
<keyword evidence="5 7" id="KW-1133">Transmembrane helix</keyword>
<feature type="transmembrane region" description="Helical" evidence="7">
    <location>
        <begin position="178"/>
        <end position="198"/>
    </location>
</feature>
<dbReference type="PANTHER" id="PTHR30506">
    <property type="entry name" value="INNER MEMBRANE PROTEIN"/>
    <property type="match status" value="1"/>
</dbReference>
<comment type="subcellular location">
    <subcellularLocation>
        <location evidence="1">Cell membrane</location>
        <topology evidence="1">Multi-pass membrane protein</topology>
    </subcellularLocation>
</comment>
<evidence type="ECO:0000256" key="3">
    <source>
        <dbReference type="ARBA" id="ARBA00022475"/>
    </source>
</evidence>
<feature type="transmembrane region" description="Helical" evidence="7">
    <location>
        <begin position="96"/>
        <end position="114"/>
    </location>
</feature>
<evidence type="ECO:0000256" key="6">
    <source>
        <dbReference type="ARBA" id="ARBA00023136"/>
    </source>
</evidence>
<feature type="transmembrane region" description="Helical" evidence="7">
    <location>
        <begin position="34"/>
        <end position="55"/>
    </location>
</feature>
<reference evidence="9" key="1">
    <citation type="journal article" date="2014" name="Int. J. Syst. Evol. Microbiol.">
        <title>Complete genome sequence of Corynebacterium casei LMG S-19264T (=DSM 44701T), isolated from a smear-ripened cheese.</title>
        <authorList>
            <consortium name="US DOE Joint Genome Institute (JGI-PGF)"/>
            <person name="Walter F."/>
            <person name="Albersmeier A."/>
            <person name="Kalinowski J."/>
            <person name="Ruckert C."/>
        </authorList>
    </citation>
    <scope>NUCLEOTIDE SEQUENCE</scope>
    <source>
        <strain evidence="9">CGMCC 1.15725</strain>
    </source>
</reference>
<evidence type="ECO:0000256" key="1">
    <source>
        <dbReference type="ARBA" id="ARBA00004651"/>
    </source>
</evidence>
<evidence type="ECO:0000256" key="4">
    <source>
        <dbReference type="ARBA" id="ARBA00022692"/>
    </source>
</evidence>
<dbReference type="Proteomes" id="UP000646365">
    <property type="component" value="Unassembled WGS sequence"/>
</dbReference>
<keyword evidence="6 7" id="KW-0472">Membrane</keyword>
<keyword evidence="10" id="KW-1185">Reference proteome</keyword>
<comment type="similarity">
    <text evidence="2">Belongs to the UPF0126 family.</text>
</comment>
<dbReference type="PANTHER" id="PTHR30506:SF3">
    <property type="entry name" value="UPF0126 INNER MEMBRANE PROTEIN YADS-RELATED"/>
    <property type="match status" value="1"/>
</dbReference>
<gene>
    <name evidence="9" type="ORF">GCM10011611_37620</name>
</gene>
<dbReference type="AlphaFoldDB" id="A0A8J2YWB8"/>
<comment type="caution">
    <text evidence="9">The sequence shown here is derived from an EMBL/GenBank/DDBJ whole genome shotgun (WGS) entry which is preliminary data.</text>
</comment>
<dbReference type="GO" id="GO:0005886">
    <property type="term" value="C:plasma membrane"/>
    <property type="evidence" value="ECO:0007669"/>
    <property type="project" value="UniProtKB-SubCell"/>
</dbReference>
<feature type="transmembrane region" description="Helical" evidence="7">
    <location>
        <begin position="6"/>
        <end position="27"/>
    </location>
</feature>
<evidence type="ECO:0000313" key="9">
    <source>
        <dbReference type="EMBL" id="GGF28085.1"/>
    </source>
</evidence>
<protein>
    <submittedName>
        <fullName evidence="9">Membrane protein</fullName>
    </submittedName>
</protein>
<organism evidence="9 10">
    <name type="scientific">Aliidongia dinghuensis</name>
    <dbReference type="NCBI Taxonomy" id="1867774"/>
    <lineage>
        <taxon>Bacteria</taxon>
        <taxon>Pseudomonadati</taxon>
        <taxon>Pseudomonadota</taxon>
        <taxon>Alphaproteobacteria</taxon>
        <taxon>Rhodospirillales</taxon>
        <taxon>Dongiaceae</taxon>
        <taxon>Aliidongia</taxon>
    </lineage>
</organism>
<proteinExistence type="inferred from homology"/>
<evidence type="ECO:0000259" key="8">
    <source>
        <dbReference type="Pfam" id="PF03458"/>
    </source>
</evidence>
<keyword evidence="3" id="KW-1003">Cell membrane</keyword>
<name>A0A8J2YWB8_9PROT</name>
<dbReference type="RefSeq" id="WP_189048577.1">
    <property type="nucleotide sequence ID" value="NZ_BMJQ01000010.1"/>
</dbReference>
<feature type="transmembrane region" description="Helical" evidence="7">
    <location>
        <begin position="67"/>
        <end position="84"/>
    </location>
</feature>
<feature type="domain" description="Glycine transporter" evidence="8">
    <location>
        <begin position="10"/>
        <end position="83"/>
    </location>
</feature>
<dbReference type="InterPro" id="IPR005115">
    <property type="entry name" value="Gly_transporter"/>
</dbReference>
<feature type="domain" description="Glycine transporter" evidence="8">
    <location>
        <begin position="96"/>
        <end position="167"/>
    </location>
</feature>
<evidence type="ECO:0000256" key="5">
    <source>
        <dbReference type="ARBA" id="ARBA00022989"/>
    </source>
</evidence>
<feature type="transmembrane region" description="Helical" evidence="7">
    <location>
        <begin position="120"/>
        <end position="141"/>
    </location>
</feature>
<evidence type="ECO:0000313" key="10">
    <source>
        <dbReference type="Proteomes" id="UP000646365"/>
    </source>
</evidence>
<keyword evidence="4 7" id="KW-0812">Transmembrane</keyword>
<reference evidence="9" key="2">
    <citation type="submission" date="2020-09" db="EMBL/GenBank/DDBJ databases">
        <authorList>
            <person name="Sun Q."/>
            <person name="Zhou Y."/>
        </authorList>
    </citation>
    <scope>NUCLEOTIDE SEQUENCE</scope>
    <source>
        <strain evidence="9">CGMCC 1.15725</strain>
    </source>
</reference>
<feature type="transmembrane region" description="Helical" evidence="7">
    <location>
        <begin position="153"/>
        <end position="172"/>
    </location>
</feature>
<dbReference type="Pfam" id="PF03458">
    <property type="entry name" value="Gly_transporter"/>
    <property type="match status" value="2"/>
</dbReference>
<dbReference type="EMBL" id="BMJQ01000010">
    <property type="protein sequence ID" value="GGF28085.1"/>
    <property type="molecule type" value="Genomic_DNA"/>
</dbReference>
<accession>A0A8J2YWB8</accession>